<dbReference type="SUPFAM" id="SSF56281">
    <property type="entry name" value="Metallo-hydrolase/oxidoreductase"/>
    <property type="match status" value="1"/>
</dbReference>
<keyword evidence="40" id="KW-0732">Signal</keyword>
<reference evidence="42" key="1">
    <citation type="submission" date="2025-08" db="UniProtKB">
        <authorList>
            <consortium name="Ensembl"/>
        </authorList>
    </citation>
    <scope>IDENTIFICATION</scope>
</reference>
<evidence type="ECO:0000256" key="25">
    <source>
        <dbReference type="ARBA" id="ARBA00047399"/>
    </source>
</evidence>
<comment type="catalytic activity">
    <reaction evidence="33">
        <text>N-decanoyl-1-hexadecanoyl-2-(9Z,12Z-octadecadienoyl)-sn-glycero-3-phosphoethanolamine + H2O = N-decanoyl ethanolamine + 1-hexadecanoyl-2-(9Z,12Z-octadecadienoyl)-sn-glycero-3-phosphate + H(+)</text>
        <dbReference type="Rhea" id="RHEA:45608"/>
        <dbReference type="ChEBI" id="CHEBI:15377"/>
        <dbReference type="ChEBI" id="CHEBI:15378"/>
        <dbReference type="ChEBI" id="CHEBI:72860"/>
        <dbReference type="ChEBI" id="CHEBI:85295"/>
        <dbReference type="ChEBI" id="CHEBI:85301"/>
    </reaction>
    <physiologicalReaction direction="left-to-right" evidence="33">
        <dbReference type="Rhea" id="RHEA:45609"/>
    </physiologicalReaction>
</comment>
<dbReference type="AlphaFoldDB" id="A0A673MC04"/>
<evidence type="ECO:0000256" key="35">
    <source>
        <dbReference type="ARBA" id="ARBA00048630"/>
    </source>
</evidence>
<keyword evidence="17" id="KW-0007">Acetylation</keyword>
<evidence type="ECO:0000256" key="6">
    <source>
        <dbReference type="ARBA" id="ARBA00004642"/>
    </source>
</evidence>
<evidence type="ECO:0000256" key="22">
    <source>
        <dbReference type="ARBA" id="ARBA00023264"/>
    </source>
</evidence>
<evidence type="ECO:0000256" key="14">
    <source>
        <dbReference type="ARBA" id="ARBA00022801"/>
    </source>
</evidence>
<dbReference type="GO" id="GO:0070292">
    <property type="term" value="P:N-acylphosphatidylethanolamine metabolic process"/>
    <property type="evidence" value="ECO:0007669"/>
    <property type="project" value="TreeGrafter"/>
</dbReference>
<evidence type="ECO:0000259" key="41">
    <source>
        <dbReference type="Pfam" id="PF12706"/>
    </source>
</evidence>
<keyword evidence="18" id="KW-0333">Golgi apparatus</keyword>
<comment type="catalytic activity">
    <reaction evidence="36">
        <text>N-(5Z,8Z,11Z,14Z-eicosatetraenoyl)-1,2-diacyl-sn-glycero-3-phosphoethanolamine + H2O = N-(5Z,8Z,11Z,14Z-eicosatetraenoyl)-ethanolamine + a 1,2-diacyl-sn-glycero-3-phosphate + H(+)</text>
        <dbReference type="Rhea" id="RHEA:56548"/>
        <dbReference type="ChEBI" id="CHEBI:2700"/>
        <dbReference type="ChEBI" id="CHEBI:15377"/>
        <dbReference type="ChEBI" id="CHEBI:15378"/>
        <dbReference type="ChEBI" id="CHEBI:58608"/>
        <dbReference type="ChEBI" id="CHEBI:140532"/>
    </reaction>
    <physiologicalReaction direction="left-to-right" evidence="36">
        <dbReference type="Rhea" id="RHEA:56549"/>
    </physiologicalReaction>
</comment>
<keyword evidence="43" id="KW-1185">Reference proteome</keyword>
<keyword evidence="12" id="KW-0479">Metal-binding</keyword>
<comment type="catalytic activity">
    <reaction evidence="28">
        <text>N,1-diacyl-sn-glycero-3-phosphoethanolamine + H2O = an N-acylethanolamine + a 1-acyl-sn-glycero-3-phosphate + H(+)</text>
        <dbReference type="Rhea" id="RHEA:53164"/>
        <dbReference type="ChEBI" id="CHEBI:15377"/>
        <dbReference type="ChEBI" id="CHEBI:15378"/>
        <dbReference type="ChEBI" id="CHEBI:52640"/>
        <dbReference type="ChEBI" id="CHEBI:57970"/>
        <dbReference type="ChEBI" id="CHEBI:85216"/>
    </reaction>
    <physiologicalReaction direction="left-to-right" evidence="28">
        <dbReference type="Rhea" id="RHEA:53165"/>
    </physiologicalReaction>
</comment>
<protein>
    <recommendedName>
        <fullName evidence="10">N-acyl-phosphatidylethanolamine-hydrolyzing phospholipase D</fullName>
        <ecNumber evidence="9">3.1.4.54</ecNumber>
    </recommendedName>
</protein>
<evidence type="ECO:0000256" key="9">
    <source>
        <dbReference type="ARBA" id="ARBA00012279"/>
    </source>
</evidence>
<comment type="catalytic activity">
    <reaction evidence="37">
        <text>N-butanoyl-1-hexadecanoyl-2-(9Z,12Z-octadecadienoyl)-sn-glycero-3-phosphoethanolamine + H2O = N-butanoyl ethanolamine + 1-hexadecanoyl-2-(9Z,12Z-octadecadienoyl)-sn-glycero-3-phosphate + H(+)</text>
        <dbReference type="Rhea" id="RHEA:45620"/>
        <dbReference type="ChEBI" id="CHEBI:15377"/>
        <dbReference type="ChEBI" id="CHEBI:15378"/>
        <dbReference type="ChEBI" id="CHEBI:72860"/>
        <dbReference type="ChEBI" id="CHEBI:85298"/>
        <dbReference type="ChEBI" id="CHEBI:85304"/>
    </reaction>
    <physiologicalReaction direction="left-to-right" evidence="37">
        <dbReference type="Rhea" id="RHEA:45621"/>
    </physiologicalReaction>
</comment>
<evidence type="ECO:0000256" key="11">
    <source>
        <dbReference type="ARBA" id="ARBA00022668"/>
    </source>
</evidence>
<dbReference type="GO" id="GO:0046872">
    <property type="term" value="F:metal ion binding"/>
    <property type="evidence" value="ECO:0007669"/>
    <property type="project" value="UniProtKB-KW"/>
</dbReference>
<comment type="catalytic activity">
    <reaction evidence="31">
        <text>N-(5Z,8Z,11Z,14Z-eicosatetraenoyl)-1,2-di-(9Z-octadecenoyl)-sn-glycero-3-phosphoethanolamine + H2O = N-(5Z,8Z,11Z,14Z-eicosatetraenoyl)-ethanolamine + 1,2-di-(9Z-octadecenoyl)-sn-glycero-3-phosphate + H(+)</text>
        <dbReference type="Rhea" id="RHEA:45528"/>
        <dbReference type="ChEBI" id="CHEBI:2700"/>
        <dbReference type="ChEBI" id="CHEBI:15377"/>
        <dbReference type="ChEBI" id="CHEBI:15378"/>
        <dbReference type="ChEBI" id="CHEBI:74546"/>
        <dbReference type="ChEBI" id="CHEBI:85277"/>
    </reaction>
    <physiologicalReaction direction="left-to-right" evidence="31">
        <dbReference type="Rhea" id="RHEA:45529"/>
    </physiologicalReaction>
</comment>
<dbReference type="GO" id="GO:0070290">
    <property type="term" value="F:N-acylphosphatidylethanolamine-specific phospholipase D activity"/>
    <property type="evidence" value="ECO:0007669"/>
    <property type="project" value="UniProtKB-EC"/>
</dbReference>
<keyword evidence="20" id="KW-0472">Membrane</keyword>
<evidence type="ECO:0000256" key="7">
    <source>
        <dbReference type="ARBA" id="ARBA00010127"/>
    </source>
</evidence>
<comment type="catalytic activity">
    <reaction evidence="39">
        <text>N-octanoyl-1-hexadecanoyl-2-(9Z,12Z-octadecadienoyl)-sn-glycero-3-phosphoethanolamine + H2O = N-octanoyl ethanolamine + 1-hexadecanoyl-2-(9Z,12Z-octadecadienoyl)-sn-glycero-3-phosphate + H(+)</text>
        <dbReference type="Rhea" id="RHEA:45612"/>
        <dbReference type="ChEBI" id="CHEBI:15377"/>
        <dbReference type="ChEBI" id="CHEBI:15378"/>
        <dbReference type="ChEBI" id="CHEBI:72860"/>
        <dbReference type="ChEBI" id="CHEBI:85296"/>
        <dbReference type="ChEBI" id="CHEBI:85302"/>
    </reaction>
    <physiologicalReaction direction="left-to-right" evidence="39">
        <dbReference type="Rhea" id="RHEA:45613"/>
    </physiologicalReaction>
</comment>
<dbReference type="FunFam" id="3.60.15.10:FF:000016">
    <property type="entry name" value="N-acyl-phosphatidylethanolamine-hydrolyzing phospholipase D, putative"/>
    <property type="match status" value="1"/>
</dbReference>
<keyword evidence="21" id="KW-0539">Nucleus</keyword>
<keyword evidence="14" id="KW-0378">Hydrolase</keyword>
<evidence type="ECO:0000256" key="10">
    <source>
        <dbReference type="ARBA" id="ARBA00016017"/>
    </source>
</evidence>
<evidence type="ECO:0000256" key="19">
    <source>
        <dbReference type="ARBA" id="ARBA00023098"/>
    </source>
</evidence>
<evidence type="ECO:0000256" key="27">
    <source>
        <dbReference type="ARBA" id="ARBA00047474"/>
    </source>
</evidence>
<proteinExistence type="inferred from homology"/>
<dbReference type="GO" id="GO:0005654">
    <property type="term" value="C:nucleoplasm"/>
    <property type="evidence" value="ECO:0007669"/>
    <property type="project" value="UniProtKB-SubCell"/>
</dbReference>
<dbReference type="Proteomes" id="UP000472270">
    <property type="component" value="Unassembled WGS sequence"/>
</dbReference>
<feature type="chain" id="PRO_5025598665" description="N-acyl-phosphatidylethanolamine-hydrolyzing phospholipase D" evidence="40">
    <location>
        <begin position="20"/>
        <end position="416"/>
    </location>
</feature>
<comment type="catalytic activity">
    <reaction evidence="35">
        <text>N,1,2-tri-(9Z-octadecenoyl)-sn-glycero-3-phosphoethanolamine + H2O = N-(9Z-octadecenoyl) ethanolamine + 1,2-di-(9Z-octadecenoyl)-sn-glycero-3-phosphate + H(+)</text>
        <dbReference type="Rhea" id="RHEA:45532"/>
        <dbReference type="ChEBI" id="CHEBI:15377"/>
        <dbReference type="ChEBI" id="CHEBI:15378"/>
        <dbReference type="ChEBI" id="CHEBI:71466"/>
        <dbReference type="ChEBI" id="CHEBI:74546"/>
        <dbReference type="ChEBI" id="CHEBI:85291"/>
    </reaction>
    <physiologicalReaction direction="left-to-right" evidence="35">
        <dbReference type="Rhea" id="RHEA:45533"/>
    </physiologicalReaction>
</comment>
<dbReference type="PANTHER" id="PTHR15032:SF4">
    <property type="entry name" value="N-ACYL-PHOSPHATIDYLETHANOLAMINE-HYDROLYZING PHOSPHOLIPASE D"/>
    <property type="match status" value="1"/>
</dbReference>
<comment type="catalytic activity">
    <reaction evidence="38">
        <text>1-O-(1Z-octadecenoyl)-2-(9Z-octadecenoyl)-sn-glycero-3-phospho-N-hexadecanoyl-ethanolamine + H2O = 1-O-(1Z-octadecenoyl)-2-(9Z-octadecenoyl)-sn-glycero-3-phosphate + N-hexadecanoylethanolamine + H(+)</text>
        <dbReference type="Rhea" id="RHEA:56464"/>
        <dbReference type="ChEBI" id="CHEBI:15377"/>
        <dbReference type="ChEBI" id="CHEBI:15378"/>
        <dbReference type="ChEBI" id="CHEBI:71464"/>
        <dbReference type="ChEBI" id="CHEBI:138663"/>
        <dbReference type="ChEBI" id="CHEBI:140452"/>
    </reaction>
    <physiologicalReaction direction="left-to-right" evidence="38">
        <dbReference type="Rhea" id="RHEA:56465"/>
    </physiologicalReaction>
</comment>
<sequence length="416" mass="47565">TRFVFRFLSLMAALTSVMRLMRLYQRRARALATDSRNNFPLDYRQEQDVTCSRRDSHGCFVNPWTTWQFPSYSTIARLFLTEKNNSNVPSAKEVLDRELPIQEPYFVQRPDQCGQTGPSVRATWLGHATVLVEMEGLVFLTDPMFSQRASPVAFMGPKRYRDPPCTIEQLPRLDAVVISHTHYDHLDADSVAALNARFGSSLRWFVPLGLAEWMQKTGCENVTELDWWVGSRIPGHDNVTFFCTPAQHWCKRTPVDDNKALWGSWTVVGPYCRFFFTGDTGYCSAFKEIGKRFGPFDLAAIPIGAYLPRCVYLKGIMKSQHVDPEEAVQIHMDIQAKTSLAIHWGTFALAYETCMLFYVPPHTQLTLIISHGENECNRILIHTFSMHCYCHKSFTNLPSCGKILQVHLTYVKNIKA</sequence>
<comment type="catalytic activity">
    <reaction evidence="34">
        <text>N-hexanoyl-1-hexadecanoyl-2-(9Z,12Z-octadecadienoyl)-sn-glycero-3-phosphoethanolamine + H2O = N-hexanoyl ethanolamine + 1-hexadecanoyl-2-(9Z,12Z-octadecadienoyl)-sn-glycero-3-phosphate + H(+)</text>
        <dbReference type="Rhea" id="RHEA:45616"/>
        <dbReference type="ChEBI" id="CHEBI:15377"/>
        <dbReference type="ChEBI" id="CHEBI:15378"/>
        <dbReference type="ChEBI" id="CHEBI:72860"/>
        <dbReference type="ChEBI" id="CHEBI:85297"/>
        <dbReference type="ChEBI" id="CHEBI:85303"/>
    </reaction>
    <physiologicalReaction direction="left-to-right" evidence="34">
        <dbReference type="Rhea" id="RHEA:45617"/>
    </physiologicalReaction>
</comment>
<evidence type="ECO:0000256" key="36">
    <source>
        <dbReference type="ARBA" id="ARBA00048796"/>
    </source>
</evidence>
<evidence type="ECO:0000256" key="34">
    <source>
        <dbReference type="ARBA" id="ARBA00048593"/>
    </source>
</evidence>
<evidence type="ECO:0000256" key="37">
    <source>
        <dbReference type="ARBA" id="ARBA00048938"/>
    </source>
</evidence>
<feature type="domain" description="Metallo-beta-lactamase" evidence="41">
    <location>
        <begin position="139"/>
        <end position="344"/>
    </location>
</feature>
<dbReference type="GO" id="GO:0000139">
    <property type="term" value="C:Golgi membrane"/>
    <property type="evidence" value="ECO:0007669"/>
    <property type="project" value="UniProtKB-SubCell"/>
</dbReference>
<keyword evidence="15" id="KW-0862">Zinc</keyword>
<evidence type="ECO:0000256" key="2">
    <source>
        <dbReference type="ARBA" id="ARBA00004146"/>
    </source>
</evidence>
<keyword evidence="16" id="KW-0442">Lipid degradation</keyword>
<name>A0A673MC04_9TELE</name>
<evidence type="ECO:0000256" key="24">
    <source>
        <dbReference type="ARBA" id="ARBA00047392"/>
    </source>
</evidence>
<dbReference type="GO" id="GO:0005635">
    <property type="term" value="C:nuclear envelope"/>
    <property type="evidence" value="ECO:0007669"/>
    <property type="project" value="UniProtKB-SubCell"/>
</dbReference>
<accession>A0A673MC04</accession>
<evidence type="ECO:0000256" key="29">
    <source>
        <dbReference type="ARBA" id="ARBA00047759"/>
    </source>
</evidence>
<evidence type="ECO:0000256" key="21">
    <source>
        <dbReference type="ARBA" id="ARBA00023242"/>
    </source>
</evidence>
<evidence type="ECO:0000256" key="33">
    <source>
        <dbReference type="ARBA" id="ARBA00048371"/>
    </source>
</evidence>
<dbReference type="PANTHER" id="PTHR15032">
    <property type="entry name" value="N-ACYL-PHOSPHATIDYLETHANOLAMINE-HYDROLYZING PHOSPHOLIPASE D"/>
    <property type="match status" value="1"/>
</dbReference>
<comment type="catalytic activity">
    <reaction evidence="32">
        <text>N,1-dihexadecanoyl-2-(9Z,12Z-octadecadienoyl)-sn-glycero-3-phosphoethanolamine + H2O = 1-hexadecanoyl-2-(9Z,12Z-octadecadienoyl)-sn-glycero-3-phosphate + N-hexadecanoylethanolamine + H(+)</text>
        <dbReference type="Rhea" id="RHEA:45596"/>
        <dbReference type="ChEBI" id="CHEBI:15377"/>
        <dbReference type="ChEBI" id="CHEBI:15378"/>
        <dbReference type="ChEBI" id="CHEBI:71464"/>
        <dbReference type="ChEBI" id="CHEBI:72860"/>
        <dbReference type="ChEBI" id="CHEBI:85334"/>
    </reaction>
    <physiologicalReaction direction="left-to-right" evidence="32">
        <dbReference type="Rhea" id="RHEA:45597"/>
    </physiologicalReaction>
</comment>
<comment type="catalytic activity">
    <reaction evidence="30">
        <text>N-dodecanoyl-1,2-di-(9Z-octadecenoyl)-sn-glycero-3-phosphoethanolamine + H2O = N-dodecanoylethanolamine + 1,2-di-(9Z-octadecenoyl)-sn-glycero-3-phosphate + H(+)</text>
        <dbReference type="Rhea" id="RHEA:45556"/>
        <dbReference type="ChEBI" id="CHEBI:15377"/>
        <dbReference type="ChEBI" id="CHEBI:15378"/>
        <dbReference type="ChEBI" id="CHEBI:74546"/>
        <dbReference type="ChEBI" id="CHEBI:85263"/>
        <dbReference type="ChEBI" id="CHEBI:85294"/>
    </reaction>
    <physiologicalReaction direction="left-to-right" evidence="30">
        <dbReference type="Rhea" id="RHEA:45557"/>
    </physiologicalReaction>
</comment>
<dbReference type="GO" id="GO:0031901">
    <property type="term" value="C:early endosome membrane"/>
    <property type="evidence" value="ECO:0007669"/>
    <property type="project" value="UniProtKB-SubCell"/>
</dbReference>
<evidence type="ECO:0000256" key="31">
    <source>
        <dbReference type="ARBA" id="ARBA00048025"/>
    </source>
</evidence>
<evidence type="ECO:0000256" key="18">
    <source>
        <dbReference type="ARBA" id="ARBA00023034"/>
    </source>
</evidence>
<evidence type="ECO:0000256" key="12">
    <source>
        <dbReference type="ARBA" id="ARBA00022723"/>
    </source>
</evidence>
<dbReference type="GO" id="GO:0070291">
    <property type="term" value="P:N-acylethanolamine metabolic process"/>
    <property type="evidence" value="ECO:0007669"/>
    <property type="project" value="TreeGrafter"/>
</dbReference>
<evidence type="ECO:0000256" key="15">
    <source>
        <dbReference type="ARBA" id="ARBA00022833"/>
    </source>
</evidence>
<evidence type="ECO:0000256" key="28">
    <source>
        <dbReference type="ARBA" id="ARBA00047528"/>
    </source>
</evidence>
<evidence type="ECO:0000256" key="3">
    <source>
        <dbReference type="ARBA" id="ARBA00004259"/>
    </source>
</evidence>
<evidence type="ECO:0000256" key="5">
    <source>
        <dbReference type="ARBA" id="ARBA00004481"/>
    </source>
</evidence>
<comment type="function">
    <text evidence="23">D-type phospholipase that hydrolyzes N-acyl-phosphatidylethanolamines (NAPEs) to produce bioactive N-acylethanolamines/fatty acid ethanolamides (NAEs/FAEs) and phosphatidic acid. Cleaves the terminal phosphodiester bond of diacyl- and alkenylacyl-NAPEs, primarily playing a role in the generation of long-chain saturated and monounsaturated NAEs in the brain. May control NAPE homeostasis in dopaminergic neuron membranes and regulate neuron survival, partly through RAC1 activation. As a regulator of lipid metabolism in the adipose tissue, mediates the crosstalk between adipocytes, gut microbiota and immune cells to control body temperature and weight. In particular, regulates energy homeostasis by promoting cold-induced brown or beige adipocyte differentiation program to generate heat from fatty acids and glucose. Has limited D-type phospholipase activity toward N-acyl lyso-NAPEs.</text>
</comment>
<comment type="catalytic activity">
    <reaction evidence="29">
        <text>N-tetradecanoyl-1,2-di-(9Z-octadecenoyl)-sn-glycero-3-phosphoethanolamine + H2O = N-tetradecanoylethanolamine + 1,2-di-(9Z-octadecenoyl)-sn-glycero-3-phosphate + H(+)</text>
        <dbReference type="Rhea" id="RHEA:45552"/>
        <dbReference type="ChEBI" id="CHEBI:15377"/>
        <dbReference type="ChEBI" id="CHEBI:15378"/>
        <dbReference type="ChEBI" id="CHEBI:74546"/>
        <dbReference type="ChEBI" id="CHEBI:85262"/>
        <dbReference type="ChEBI" id="CHEBI:85293"/>
    </reaction>
    <physiologicalReaction direction="left-to-right" evidence="29">
        <dbReference type="Rhea" id="RHEA:45553"/>
    </physiologicalReaction>
</comment>
<comment type="similarity">
    <text evidence="7">Belongs to the NAPE-PLD family.</text>
</comment>
<dbReference type="Gene3D" id="3.60.15.10">
    <property type="entry name" value="Ribonuclease Z/Hydroxyacylglutathione hydrolase-like"/>
    <property type="match status" value="1"/>
</dbReference>
<reference evidence="42" key="2">
    <citation type="submission" date="2025-09" db="UniProtKB">
        <authorList>
            <consortium name="Ensembl"/>
        </authorList>
    </citation>
    <scope>IDENTIFICATION</scope>
</reference>
<evidence type="ECO:0000256" key="8">
    <source>
        <dbReference type="ARBA" id="ARBA00011543"/>
    </source>
</evidence>
<evidence type="ECO:0000256" key="16">
    <source>
        <dbReference type="ARBA" id="ARBA00022963"/>
    </source>
</evidence>
<evidence type="ECO:0000256" key="23">
    <source>
        <dbReference type="ARBA" id="ARBA00045525"/>
    </source>
</evidence>
<evidence type="ECO:0000256" key="17">
    <source>
        <dbReference type="ARBA" id="ARBA00022990"/>
    </source>
</evidence>
<dbReference type="Ensembl" id="ENSSRHT00000090475.1">
    <property type="protein sequence ID" value="ENSSRHP00000088100.1"/>
    <property type="gene ID" value="ENSSRHG00000043550.1"/>
</dbReference>
<evidence type="ECO:0000256" key="30">
    <source>
        <dbReference type="ARBA" id="ARBA00047926"/>
    </source>
</evidence>
<evidence type="ECO:0000256" key="26">
    <source>
        <dbReference type="ARBA" id="ARBA00047456"/>
    </source>
</evidence>
<evidence type="ECO:0000256" key="40">
    <source>
        <dbReference type="SAM" id="SignalP"/>
    </source>
</evidence>
<evidence type="ECO:0000256" key="39">
    <source>
        <dbReference type="ARBA" id="ARBA00049463"/>
    </source>
</evidence>
<comment type="catalytic activity">
    <reaction evidence="24">
        <text>N-(5Z,8Z,11Z,14Z-eicosatetraenoyl)-1-(9Z-octadecenoyl)-sn-glycero-3-phosphoethanolamine + H2O = N-(5Z,8Z,11Z,14Z-eicosatetraenoyl)-ethanolamine + 1-(9Z-octadecenoyl)-sn-glycero-3-phosphate + H(+)</text>
        <dbReference type="Rhea" id="RHEA:45544"/>
        <dbReference type="ChEBI" id="CHEBI:2700"/>
        <dbReference type="ChEBI" id="CHEBI:15377"/>
        <dbReference type="ChEBI" id="CHEBI:15378"/>
        <dbReference type="ChEBI" id="CHEBI:74544"/>
        <dbReference type="ChEBI" id="CHEBI:85223"/>
    </reaction>
    <physiologicalReaction direction="left-to-right" evidence="24">
        <dbReference type="Rhea" id="RHEA:45545"/>
    </physiologicalReaction>
</comment>
<keyword evidence="13" id="KW-0967">Endosome</keyword>
<keyword evidence="11" id="KW-0595">Phospholipid degradation</keyword>
<evidence type="ECO:0000256" key="4">
    <source>
        <dbReference type="ARBA" id="ARBA00004395"/>
    </source>
</evidence>
<comment type="subunit">
    <text evidence="8">Homodimer. Bile acids promote the assembly of inactive monomers into an active dimer and enable catalysis.</text>
</comment>
<comment type="catalytic activity">
    <reaction evidence="26">
        <text>N,1-dihexadecanoyl-sn-glycero-3-phosphoethanolamine + H2O = N-hexadecanoylethanolamine + 1-hexadecanoyl-sn-glycero-3-phosphate + H(+)</text>
        <dbReference type="Rhea" id="RHEA:45592"/>
        <dbReference type="ChEBI" id="CHEBI:15377"/>
        <dbReference type="ChEBI" id="CHEBI:15378"/>
        <dbReference type="ChEBI" id="CHEBI:57518"/>
        <dbReference type="ChEBI" id="CHEBI:71464"/>
        <dbReference type="ChEBI" id="CHEBI:85335"/>
    </reaction>
    <physiologicalReaction direction="left-to-right" evidence="26">
        <dbReference type="Rhea" id="RHEA:45593"/>
    </physiologicalReaction>
</comment>
<dbReference type="InterPro" id="IPR036866">
    <property type="entry name" value="RibonucZ/Hydroxyglut_hydro"/>
</dbReference>
<evidence type="ECO:0000256" key="20">
    <source>
        <dbReference type="ARBA" id="ARBA00023136"/>
    </source>
</evidence>
<evidence type="ECO:0000256" key="13">
    <source>
        <dbReference type="ARBA" id="ARBA00022753"/>
    </source>
</evidence>
<feature type="signal peptide" evidence="40">
    <location>
        <begin position="1"/>
        <end position="19"/>
    </location>
</feature>
<comment type="subcellular location">
    <subcellularLocation>
        <location evidence="2">Early endosome membrane</location>
    </subcellularLocation>
    <subcellularLocation>
        <location evidence="5">Endosome membrane</location>
        <topology evidence="5">Peripheral membrane protein</topology>
    </subcellularLocation>
    <subcellularLocation>
        <location evidence="4">Golgi apparatus membrane</location>
        <topology evidence="4">Peripheral membrane protein</topology>
    </subcellularLocation>
    <subcellularLocation>
        <location evidence="3">Nucleus envelope</location>
    </subcellularLocation>
    <subcellularLocation>
        <location evidence="6">Nucleus</location>
        <location evidence="6">Nucleoplasm</location>
    </subcellularLocation>
</comment>
<dbReference type="InterPro" id="IPR001279">
    <property type="entry name" value="Metallo-B-lactamas"/>
</dbReference>
<comment type="catalytic activity">
    <reaction evidence="25">
        <text>N-octadecanoyl-1,2-di-(9Z-octadecenoyl)-sn-glycero-3-phosphoethanolamine + H2O = N-octadecanoyl ethanolamine + 1,2-di-(9Z-octadecenoyl)-sn-glycero-3-phosphate + H(+)</text>
        <dbReference type="Rhea" id="RHEA:45536"/>
        <dbReference type="ChEBI" id="CHEBI:15377"/>
        <dbReference type="ChEBI" id="CHEBI:15378"/>
        <dbReference type="ChEBI" id="CHEBI:74546"/>
        <dbReference type="ChEBI" id="CHEBI:85292"/>
        <dbReference type="ChEBI" id="CHEBI:85299"/>
    </reaction>
    <physiologicalReaction direction="left-to-right" evidence="25">
        <dbReference type="Rhea" id="RHEA:45537"/>
    </physiologicalReaction>
</comment>
<keyword evidence="22" id="KW-1208">Phospholipid metabolism</keyword>
<dbReference type="GO" id="GO:0009395">
    <property type="term" value="P:phospholipid catabolic process"/>
    <property type="evidence" value="ECO:0007669"/>
    <property type="project" value="UniProtKB-KW"/>
</dbReference>
<dbReference type="EC" id="3.1.4.54" evidence="9"/>
<comment type="catalytic activity">
    <reaction evidence="27">
        <text>N-hexadecanoyl-1,2-di-(9Z-octadecenoyl)-sn-glycero-3-phosphoethanolamine + H2O = N-hexadecanoylethanolamine + 1,2-di-(9Z-octadecenoyl)-sn-glycero-3-phosphate + H(+)</text>
        <dbReference type="Rhea" id="RHEA:45540"/>
        <dbReference type="ChEBI" id="CHEBI:15377"/>
        <dbReference type="ChEBI" id="CHEBI:15378"/>
        <dbReference type="ChEBI" id="CHEBI:71464"/>
        <dbReference type="ChEBI" id="CHEBI:74546"/>
        <dbReference type="ChEBI" id="CHEBI:78097"/>
    </reaction>
    <physiologicalReaction direction="left-to-right" evidence="27">
        <dbReference type="Rhea" id="RHEA:45541"/>
    </physiologicalReaction>
</comment>
<evidence type="ECO:0000256" key="32">
    <source>
        <dbReference type="ARBA" id="ARBA00048295"/>
    </source>
</evidence>
<evidence type="ECO:0000256" key="38">
    <source>
        <dbReference type="ARBA" id="ARBA00049023"/>
    </source>
</evidence>
<evidence type="ECO:0000313" key="42">
    <source>
        <dbReference type="Ensembl" id="ENSSRHP00000088100.1"/>
    </source>
</evidence>
<organism evidence="42 43">
    <name type="scientific">Sinocyclocheilus rhinocerous</name>
    <dbReference type="NCBI Taxonomy" id="307959"/>
    <lineage>
        <taxon>Eukaryota</taxon>
        <taxon>Metazoa</taxon>
        <taxon>Chordata</taxon>
        <taxon>Craniata</taxon>
        <taxon>Vertebrata</taxon>
        <taxon>Euteleostomi</taxon>
        <taxon>Actinopterygii</taxon>
        <taxon>Neopterygii</taxon>
        <taxon>Teleostei</taxon>
        <taxon>Ostariophysi</taxon>
        <taxon>Cypriniformes</taxon>
        <taxon>Cyprinidae</taxon>
        <taxon>Cyprininae</taxon>
        <taxon>Sinocyclocheilus</taxon>
    </lineage>
</organism>
<dbReference type="Pfam" id="PF12706">
    <property type="entry name" value="Lactamase_B_2"/>
    <property type="match status" value="1"/>
</dbReference>
<evidence type="ECO:0000313" key="43">
    <source>
        <dbReference type="Proteomes" id="UP000472270"/>
    </source>
</evidence>
<comment type="cofactor">
    <cofactor evidence="1">
        <name>Zn(2+)</name>
        <dbReference type="ChEBI" id="CHEBI:29105"/>
    </cofactor>
</comment>
<keyword evidence="19" id="KW-0443">Lipid metabolism</keyword>
<evidence type="ECO:0000256" key="1">
    <source>
        <dbReference type="ARBA" id="ARBA00001947"/>
    </source>
</evidence>